<dbReference type="Proteomes" id="UP000007346">
    <property type="component" value="Chromosome"/>
</dbReference>
<dbReference type="KEGG" id="bpj:B2904_orf233"/>
<gene>
    <name evidence="2" type="ORF">B2904_orf233</name>
</gene>
<reference evidence="2 3" key="1">
    <citation type="journal article" date="2012" name="BMC Genomics">
        <title>Comparative genomics of Brachyspira pilosicoli strains: genome rearrangements, reductions and correlation of genetic compliment with phenotypic diversity.</title>
        <authorList>
            <person name="Mappley L.J."/>
            <person name="Black M.L."/>
            <person name="Abuoun M."/>
            <person name="Darby A.C."/>
            <person name="Woodward M.J."/>
            <person name="Parkhill J."/>
            <person name="Turner A.K."/>
            <person name="Bellgard M.I."/>
            <person name="La T."/>
            <person name="Phillips N.D."/>
            <person name="La Ragione R.M."/>
            <person name="Hampson D.J."/>
        </authorList>
    </citation>
    <scope>NUCLEOTIDE SEQUENCE [LARGE SCALE GENOMIC DNA]</scope>
    <source>
        <strain evidence="2">B2904</strain>
    </source>
</reference>
<name>J9UGR3_BRAPL</name>
<feature type="signal peptide" evidence="1">
    <location>
        <begin position="1"/>
        <end position="20"/>
    </location>
</feature>
<organism evidence="2 3">
    <name type="scientific">Brachyspira pilosicoli B2904</name>
    <dbReference type="NCBI Taxonomy" id="1133568"/>
    <lineage>
        <taxon>Bacteria</taxon>
        <taxon>Pseudomonadati</taxon>
        <taxon>Spirochaetota</taxon>
        <taxon>Spirochaetia</taxon>
        <taxon>Brachyspirales</taxon>
        <taxon>Brachyspiraceae</taxon>
        <taxon>Brachyspira</taxon>
    </lineage>
</organism>
<evidence type="ECO:0000313" key="3">
    <source>
        <dbReference type="Proteomes" id="UP000007346"/>
    </source>
</evidence>
<dbReference type="AlphaFoldDB" id="J9UGR3"/>
<evidence type="ECO:0000313" key="2">
    <source>
        <dbReference type="EMBL" id="AFR69590.1"/>
    </source>
</evidence>
<dbReference type="EMBL" id="CP003490">
    <property type="protein sequence ID" value="AFR69590.1"/>
    <property type="molecule type" value="Genomic_DNA"/>
</dbReference>
<sequence>MKKILIAIIFLSIFINTSCSSVLSPKEFKYSDLVGSWKVKDYTAHPTGMFYVDADGMITPGVFGGKINNFSSDKTTTSATVTMRFGYSDFTCEFTSATSAIVTYFGKEYTAEKVD</sequence>
<protein>
    <recommendedName>
        <fullName evidence="4">Lipocalin-like domain-containing protein</fullName>
    </recommendedName>
</protein>
<evidence type="ECO:0000256" key="1">
    <source>
        <dbReference type="SAM" id="SignalP"/>
    </source>
</evidence>
<dbReference type="HOGENOM" id="CLU_2104325_0_0_12"/>
<dbReference type="RefSeq" id="WP_014935218.1">
    <property type="nucleotide sequence ID" value="NC_018607.1"/>
</dbReference>
<proteinExistence type="predicted"/>
<accession>J9UGR3</accession>
<feature type="chain" id="PRO_5003828573" description="Lipocalin-like domain-containing protein" evidence="1">
    <location>
        <begin position="21"/>
        <end position="115"/>
    </location>
</feature>
<keyword evidence="1" id="KW-0732">Signal</keyword>
<dbReference type="PATRIC" id="fig|1133568.3.peg.230"/>
<evidence type="ECO:0008006" key="4">
    <source>
        <dbReference type="Google" id="ProtNLM"/>
    </source>
</evidence>